<protein>
    <submittedName>
        <fullName evidence="1">ATPases of the AAA+ class</fullName>
    </submittedName>
</protein>
<dbReference type="SUPFAM" id="SSF52540">
    <property type="entry name" value="P-loop containing nucleoside triphosphate hydrolases"/>
    <property type="match status" value="1"/>
</dbReference>
<accession>A0A3B0ZYR4</accession>
<proteinExistence type="predicted"/>
<dbReference type="Gene3D" id="3.40.50.300">
    <property type="entry name" value="P-loop containing nucleotide triphosphate hydrolases"/>
    <property type="match status" value="1"/>
</dbReference>
<dbReference type="EMBL" id="UOFQ01000046">
    <property type="protein sequence ID" value="VAW86614.1"/>
    <property type="molecule type" value="Genomic_DNA"/>
</dbReference>
<evidence type="ECO:0000313" key="1">
    <source>
        <dbReference type="EMBL" id="VAW86614.1"/>
    </source>
</evidence>
<name>A0A3B0ZYR4_9ZZZZ</name>
<dbReference type="InterPro" id="IPR027417">
    <property type="entry name" value="P-loop_NTPase"/>
</dbReference>
<gene>
    <name evidence="1" type="ORF">MNBD_GAMMA17-342</name>
</gene>
<sequence length="283" mass="32737">MKLTTAEFRDWEHKSITLLGMSGVGKTRLSTMLRDNWFHYSGDYRIGTRYLDEPILDNIKQQAMQVEFLRDLLRTDSIYIANNLSVDNLKPVASFLGKLGNPEQGGLALPKFKRRQALHHKAEVLAMRDVPEFINKAQEIYGYHHFINDAGGSVCELDDEKTLKVLSENTLIIYIKATKQDEKALIRRAELDPKPLYYRETFLDEQLAAYMTKRSLEYVAQIDPDDFVRWVFPHLFYSRIPRYEAIAEQYGYTITTTDLARVQNEQDFVALIEKALQGTSINS</sequence>
<organism evidence="1">
    <name type="scientific">hydrothermal vent metagenome</name>
    <dbReference type="NCBI Taxonomy" id="652676"/>
    <lineage>
        <taxon>unclassified sequences</taxon>
        <taxon>metagenomes</taxon>
        <taxon>ecological metagenomes</taxon>
    </lineage>
</organism>
<dbReference type="AlphaFoldDB" id="A0A3B0ZYR4"/>
<reference evidence="1" key="1">
    <citation type="submission" date="2018-06" db="EMBL/GenBank/DDBJ databases">
        <authorList>
            <person name="Zhirakovskaya E."/>
        </authorList>
    </citation>
    <scope>NUCLEOTIDE SEQUENCE</scope>
</reference>